<sequence length="148" mass="16852">MNKAALDELVRRYWEAETTPEEERRLAFWLLEPEAADARYDDVRAVMGLLATGRRLHRAKRKRTTWQRTGRKWAVAAVVGGLIFAGTRFIPFVEEQDVCVAYVGGERITDPTRVMNEAHNALQATQRPADEANVEHALNDMFATINEP</sequence>
<evidence type="ECO:0000313" key="2">
    <source>
        <dbReference type="Proteomes" id="UP000704068"/>
    </source>
</evidence>
<gene>
    <name evidence="1" type="ORF">HXK21_07125</name>
</gene>
<accession>A0A929X0I5</accession>
<dbReference type="RefSeq" id="WP_296092909.1">
    <property type="nucleotide sequence ID" value="NZ_CAUTHK010000005.1"/>
</dbReference>
<evidence type="ECO:0000313" key="1">
    <source>
        <dbReference type="EMBL" id="MBF0970798.1"/>
    </source>
</evidence>
<dbReference type="Proteomes" id="UP000704068">
    <property type="component" value="Unassembled WGS sequence"/>
</dbReference>
<dbReference type="AlphaFoldDB" id="A0A929X0I5"/>
<reference evidence="1" key="1">
    <citation type="submission" date="2020-04" db="EMBL/GenBank/DDBJ databases">
        <title>Deep metagenomics examines the oral microbiome during advanced dental caries in children, revealing novel taxa and co-occurrences with host molecules.</title>
        <authorList>
            <person name="Baker J.L."/>
            <person name="Morton J.T."/>
            <person name="Dinis M."/>
            <person name="Alvarez R."/>
            <person name="Tran N.C."/>
            <person name="Knight R."/>
            <person name="Edlund A."/>
        </authorList>
    </citation>
    <scope>NUCLEOTIDE SEQUENCE</scope>
    <source>
        <strain evidence="1">JCVI_34_bin.1</strain>
    </source>
</reference>
<name>A0A929X0I5_9BACT</name>
<organism evidence="1 2">
    <name type="scientific">Alloprevotella tannerae</name>
    <dbReference type="NCBI Taxonomy" id="76122"/>
    <lineage>
        <taxon>Bacteria</taxon>
        <taxon>Pseudomonadati</taxon>
        <taxon>Bacteroidota</taxon>
        <taxon>Bacteroidia</taxon>
        <taxon>Bacteroidales</taxon>
        <taxon>Prevotellaceae</taxon>
        <taxon>Alloprevotella</taxon>
    </lineage>
</organism>
<comment type="caution">
    <text evidence="1">The sequence shown here is derived from an EMBL/GenBank/DDBJ whole genome shotgun (WGS) entry which is preliminary data.</text>
</comment>
<dbReference type="EMBL" id="JABZGR010000023">
    <property type="protein sequence ID" value="MBF0970798.1"/>
    <property type="molecule type" value="Genomic_DNA"/>
</dbReference>
<proteinExistence type="predicted"/>
<protein>
    <submittedName>
        <fullName evidence="1">Uncharacterized protein</fullName>
    </submittedName>
</protein>